<evidence type="ECO:0000256" key="1">
    <source>
        <dbReference type="ARBA" id="ARBA00004496"/>
    </source>
</evidence>
<dbReference type="Proteomes" id="UP000004416">
    <property type="component" value="Unassembled WGS sequence"/>
</dbReference>
<keyword evidence="14" id="KW-0413">Isomerase</keyword>
<proteinExistence type="inferred from homology"/>
<keyword evidence="6 13" id="KW-0949">S-adenosyl-L-methionine</keyword>
<sequence length="352" mass="40099">MTLFQRKRRIILKLEDFDFELPEDRIAQHPVEPRDSSRLMVMNRWTGEIEHRVFRELPELLQAGDVLVVNNTRVIPARLIGEKEGTQAKIECLLLTRRDKDVWETLIKPGKRLKAGQTVVFGDGLLRGELLEILPDGNRLVRFNYQGIFEEVLDQLGNMPLPPYITEQLQDKERYQTIYAKESGSAAAPTAGLHFTPELLERLQDKGVEIVEILLHVGLGTFRPVKVENVEEHTMHSEYYRVTPDAAERINRAKSQGRRVIAVGTTASRTLESVAGENGRIEGKEGWTDIYIYPGYTFKILDGLITNFHFPKSTLVMLVSALAGRDQILKAYQIAIAEGYRFYSFGDAMMIL</sequence>
<dbReference type="GO" id="GO:0051075">
    <property type="term" value="F:S-adenosylmethionine:tRNA ribosyltransferase-isomerase activity"/>
    <property type="evidence" value="ECO:0007669"/>
    <property type="project" value="UniProtKB-EC"/>
</dbReference>
<evidence type="ECO:0000313" key="14">
    <source>
        <dbReference type="EMBL" id="EHL07672.1"/>
    </source>
</evidence>
<dbReference type="InterPro" id="IPR042118">
    <property type="entry name" value="QueA_dom1"/>
</dbReference>
<dbReference type="EMBL" id="AFZX01000039">
    <property type="protein sequence ID" value="EHL07672.1"/>
    <property type="molecule type" value="Genomic_DNA"/>
</dbReference>
<comment type="similarity">
    <text evidence="9 13">Belongs to the QueA family.</text>
</comment>
<evidence type="ECO:0000256" key="13">
    <source>
        <dbReference type="HAMAP-Rule" id="MF_00113"/>
    </source>
</evidence>
<comment type="pathway">
    <text evidence="2 13">tRNA modification; tRNA-queuosine biosynthesis.</text>
</comment>
<reference evidence="14 15" key="1">
    <citation type="submission" date="2011-08" db="EMBL/GenBank/DDBJ databases">
        <authorList>
            <person name="Weinstock G."/>
            <person name="Sodergren E."/>
            <person name="Clifton S."/>
            <person name="Fulton L."/>
            <person name="Fulton B."/>
            <person name="Courtney L."/>
            <person name="Fronick C."/>
            <person name="Harrison M."/>
            <person name="Strong C."/>
            <person name="Farmer C."/>
            <person name="Delahaunty K."/>
            <person name="Markovic C."/>
            <person name="Hall O."/>
            <person name="Minx P."/>
            <person name="Tomlinson C."/>
            <person name="Mitreva M."/>
            <person name="Hou S."/>
            <person name="Chen J."/>
            <person name="Wollam A."/>
            <person name="Pepin K.H."/>
            <person name="Johnson M."/>
            <person name="Bhonagiri V."/>
            <person name="Zhang X."/>
            <person name="Suruliraj S."/>
            <person name="Warren W."/>
            <person name="Chinwalla A."/>
            <person name="Mardis E.R."/>
            <person name="Wilson R.K."/>
        </authorList>
    </citation>
    <scope>NUCLEOTIDE SEQUENCE [LARGE SCALE GENOMIC DNA]</scope>
    <source>
        <strain evidence="14 15">DP7</strain>
    </source>
</reference>
<evidence type="ECO:0000256" key="5">
    <source>
        <dbReference type="ARBA" id="ARBA00022679"/>
    </source>
</evidence>
<dbReference type="FunFam" id="2.40.10.240:FF:000002">
    <property type="entry name" value="S-adenosylmethionine:tRNA ribosyltransferase-isomerase"/>
    <property type="match status" value="1"/>
</dbReference>
<dbReference type="NCBIfam" id="TIGR00113">
    <property type="entry name" value="queA"/>
    <property type="match status" value="1"/>
</dbReference>
<comment type="subunit">
    <text evidence="3 13">Monomer.</text>
</comment>
<evidence type="ECO:0000256" key="6">
    <source>
        <dbReference type="ARBA" id="ARBA00022691"/>
    </source>
</evidence>
<evidence type="ECO:0000256" key="11">
    <source>
        <dbReference type="ARBA" id="ARBA00069325"/>
    </source>
</evidence>
<dbReference type="NCBIfam" id="NF001140">
    <property type="entry name" value="PRK00147.1"/>
    <property type="match status" value="1"/>
</dbReference>
<dbReference type="Pfam" id="PF02547">
    <property type="entry name" value="Queuosine_synth"/>
    <property type="match status" value="1"/>
</dbReference>
<dbReference type="PATRIC" id="fig|537010.4.peg.1455"/>
<keyword evidence="7 13" id="KW-0671">Queuosine biosynthesis</keyword>
<evidence type="ECO:0000256" key="3">
    <source>
        <dbReference type="ARBA" id="ARBA00011245"/>
    </source>
</evidence>
<dbReference type="InterPro" id="IPR036100">
    <property type="entry name" value="QueA_sf"/>
</dbReference>
<gene>
    <name evidence="13" type="primary">queA</name>
    <name evidence="14" type="ORF">HMPREF0322_01566</name>
</gene>
<dbReference type="UniPathway" id="UPA00392"/>
<evidence type="ECO:0000313" key="15">
    <source>
        <dbReference type="Proteomes" id="UP000004416"/>
    </source>
</evidence>
<evidence type="ECO:0000256" key="12">
    <source>
        <dbReference type="ARBA" id="ARBA00076160"/>
    </source>
</evidence>
<dbReference type="PANTHER" id="PTHR30307:SF0">
    <property type="entry name" value="S-ADENOSYLMETHIONINE:TRNA RIBOSYLTRANSFERASE-ISOMERASE"/>
    <property type="match status" value="1"/>
</dbReference>
<organism evidence="14 15">
    <name type="scientific">Desulfitobacterium hafniense DP7</name>
    <dbReference type="NCBI Taxonomy" id="537010"/>
    <lineage>
        <taxon>Bacteria</taxon>
        <taxon>Bacillati</taxon>
        <taxon>Bacillota</taxon>
        <taxon>Clostridia</taxon>
        <taxon>Eubacteriales</taxon>
        <taxon>Desulfitobacteriaceae</taxon>
        <taxon>Desulfitobacterium</taxon>
    </lineage>
</organism>
<dbReference type="HAMAP" id="MF_00113">
    <property type="entry name" value="QueA"/>
    <property type="match status" value="1"/>
</dbReference>
<evidence type="ECO:0000256" key="7">
    <source>
        <dbReference type="ARBA" id="ARBA00022785"/>
    </source>
</evidence>
<name>G9XKV5_DESHA</name>
<dbReference type="GO" id="GO:0005737">
    <property type="term" value="C:cytoplasm"/>
    <property type="evidence" value="ECO:0007669"/>
    <property type="project" value="UniProtKB-SubCell"/>
</dbReference>
<keyword evidence="4 13" id="KW-0963">Cytoplasm</keyword>
<dbReference type="EC" id="2.4.99.17" evidence="10 13"/>
<dbReference type="Gene3D" id="3.40.1780.10">
    <property type="entry name" value="QueA-like"/>
    <property type="match status" value="1"/>
</dbReference>
<keyword evidence="5 13" id="KW-0808">Transferase</keyword>
<comment type="catalytic activity">
    <reaction evidence="8 13">
        <text>7-aminomethyl-7-carbaguanosine(34) in tRNA + S-adenosyl-L-methionine = epoxyqueuosine(34) in tRNA + adenine + L-methionine + 2 H(+)</text>
        <dbReference type="Rhea" id="RHEA:32155"/>
        <dbReference type="Rhea" id="RHEA-COMP:10342"/>
        <dbReference type="Rhea" id="RHEA-COMP:18582"/>
        <dbReference type="ChEBI" id="CHEBI:15378"/>
        <dbReference type="ChEBI" id="CHEBI:16708"/>
        <dbReference type="ChEBI" id="CHEBI:57844"/>
        <dbReference type="ChEBI" id="CHEBI:59789"/>
        <dbReference type="ChEBI" id="CHEBI:82833"/>
        <dbReference type="ChEBI" id="CHEBI:194443"/>
        <dbReference type="EC" id="2.4.99.17"/>
    </reaction>
</comment>
<comment type="subcellular location">
    <subcellularLocation>
        <location evidence="1 13">Cytoplasm</location>
    </subcellularLocation>
</comment>
<dbReference type="GO" id="GO:0008616">
    <property type="term" value="P:tRNA queuosine(34) biosynthetic process"/>
    <property type="evidence" value="ECO:0007669"/>
    <property type="project" value="UniProtKB-UniRule"/>
</dbReference>
<evidence type="ECO:0000256" key="10">
    <source>
        <dbReference type="ARBA" id="ARBA00066503"/>
    </source>
</evidence>
<dbReference type="SUPFAM" id="SSF111337">
    <property type="entry name" value="QueA-like"/>
    <property type="match status" value="1"/>
</dbReference>
<dbReference type="Gene3D" id="2.40.10.240">
    <property type="entry name" value="QueA-like"/>
    <property type="match status" value="1"/>
</dbReference>
<evidence type="ECO:0000256" key="9">
    <source>
        <dbReference type="ARBA" id="ARBA00061210"/>
    </source>
</evidence>
<accession>G9XKV5</accession>
<dbReference type="InterPro" id="IPR003699">
    <property type="entry name" value="QueA"/>
</dbReference>
<dbReference type="HOGENOM" id="CLU_039110_1_0_9"/>
<dbReference type="PANTHER" id="PTHR30307">
    <property type="entry name" value="S-ADENOSYLMETHIONINE:TRNA RIBOSYLTRANSFERASE-ISOMERASE"/>
    <property type="match status" value="1"/>
</dbReference>
<dbReference type="FunFam" id="3.40.1780.10:FF:000001">
    <property type="entry name" value="S-adenosylmethionine:tRNA ribosyltransferase-isomerase"/>
    <property type="match status" value="1"/>
</dbReference>
<protein>
    <recommendedName>
        <fullName evidence="11 13">S-adenosylmethionine:tRNA ribosyltransferase-isomerase</fullName>
        <ecNumber evidence="10 13">2.4.99.17</ecNumber>
    </recommendedName>
    <alternativeName>
        <fullName evidence="12 13">Queuosine biosynthesis protein QueA</fullName>
    </alternativeName>
</protein>
<dbReference type="AlphaFoldDB" id="G9XKV5"/>
<comment type="function">
    <text evidence="13">Transfers and isomerizes the ribose moiety from AdoMet to the 7-aminomethyl group of 7-deazaguanine (preQ1-tRNA) to give epoxyqueuosine (oQ-tRNA).</text>
</comment>
<evidence type="ECO:0000256" key="2">
    <source>
        <dbReference type="ARBA" id="ARBA00004691"/>
    </source>
</evidence>
<evidence type="ECO:0000256" key="8">
    <source>
        <dbReference type="ARBA" id="ARBA00052751"/>
    </source>
</evidence>
<dbReference type="InterPro" id="IPR042119">
    <property type="entry name" value="QueA_dom2"/>
</dbReference>
<evidence type="ECO:0000256" key="4">
    <source>
        <dbReference type="ARBA" id="ARBA00022490"/>
    </source>
</evidence>
<comment type="caution">
    <text evidence="14">The sequence shown here is derived from an EMBL/GenBank/DDBJ whole genome shotgun (WGS) entry which is preliminary data.</text>
</comment>